<evidence type="ECO:0000313" key="3">
    <source>
        <dbReference type="EMBL" id="KAB2952080.1"/>
    </source>
</evidence>
<comment type="caution">
    <text evidence="3">The sequence shown here is derived from an EMBL/GenBank/DDBJ whole genome shotgun (WGS) entry which is preliminary data.</text>
</comment>
<proteinExistence type="predicted"/>
<dbReference type="EMBL" id="WBXO01000007">
    <property type="protein sequence ID" value="KAB2952080.1"/>
    <property type="molecule type" value="Genomic_DNA"/>
</dbReference>
<accession>A0A6I0F4E6</accession>
<feature type="transmembrane region" description="Helical" evidence="2">
    <location>
        <begin position="35"/>
        <end position="58"/>
    </location>
</feature>
<dbReference type="AlphaFoldDB" id="A0A6I0F4E6"/>
<feature type="compositionally biased region" description="Polar residues" evidence="1">
    <location>
        <begin position="87"/>
        <end position="103"/>
    </location>
</feature>
<dbReference type="RefSeq" id="WP_151620363.1">
    <property type="nucleotide sequence ID" value="NZ_WBXO01000007.1"/>
</dbReference>
<reference evidence="3 4" key="1">
    <citation type="submission" date="2019-10" db="EMBL/GenBank/DDBJ databases">
        <title>Whole-genome sequence of the extremophile Heliorestis acidaminivorans DSM 24790.</title>
        <authorList>
            <person name="Kyndt J.A."/>
            <person name="Meyer T.E."/>
        </authorList>
    </citation>
    <scope>NUCLEOTIDE SEQUENCE [LARGE SCALE GENOMIC DNA]</scope>
    <source>
        <strain evidence="3 4">DSM 24790</strain>
    </source>
</reference>
<name>A0A6I0F4E6_9FIRM</name>
<feature type="region of interest" description="Disordered" evidence="1">
    <location>
        <begin position="87"/>
        <end position="110"/>
    </location>
</feature>
<evidence type="ECO:0000256" key="1">
    <source>
        <dbReference type="SAM" id="MobiDB-lite"/>
    </source>
</evidence>
<keyword evidence="2" id="KW-0812">Transmembrane</keyword>
<evidence type="ECO:0000313" key="4">
    <source>
        <dbReference type="Proteomes" id="UP000468766"/>
    </source>
</evidence>
<keyword evidence="2" id="KW-1133">Transmembrane helix</keyword>
<sequence length="110" mass="13039">MTDLALFFKSMNSAFNESISDKFSFLWIDWTFTHFLILAILFHFSLGILVGFFGSQWYRKTEASKSQMNEKEKGDNVLDLFKREQQEPSNLWQEQDFTSSNQSQEDKKNF</sequence>
<keyword evidence="4" id="KW-1185">Reference proteome</keyword>
<evidence type="ECO:0000256" key="2">
    <source>
        <dbReference type="SAM" id="Phobius"/>
    </source>
</evidence>
<protein>
    <submittedName>
        <fullName evidence="3">Uncharacterized protein</fullName>
    </submittedName>
</protein>
<organism evidence="3 4">
    <name type="scientific">Heliorestis acidaminivorans</name>
    <dbReference type="NCBI Taxonomy" id="553427"/>
    <lineage>
        <taxon>Bacteria</taxon>
        <taxon>Bacillati</taxon>
        <taxon>Bacillota</taxon>
        <taxon>Clostridia</taxon>
        <taxon>Eubacteriales</taxon>
        <taxon>Heliobacteriaceae</taxon>
        <taxon>Heliorestis</taxon>
    </lineage>
</organism>
<keyword evidence="2" id="KW-0472">Membrane</keyword>
<gene>
    <name evidence="3" type="ORF">F9B85_09700</name>
</gene>
<dbReference type="Proteomes" id="UP000468766">
    <property type="component" value="Unassembled WGS sequence"/>
</dbReference>